<feature type="compositionally biased region" description="Low complexity" evidence="1">
    <location>
        <begin position="669"/>
        <end position="686"/>
    </location>
</feature>
<dbReference type="InterPro" id="IPR015897">
    <property type="entry name" value="CHK_kinase-like"/>
</dbReference>
<feature type="region of interest" description="Disordered" evidence="1">
    <location>
        <begin position="666"/>
        <end position="692"/>
    </location>
</feature>
<gene>
    <name evidence="3" type="ORF">BOKJ2_LOCUS9418</name>
</gene>
<dbReference type="SMART" id="SM00587">
    <property type="entry name" value="CHK"/>
    <property type="match status" value="1"/>
</dbReference>
<dbReference type="EMBL" id="CAJFCW020000004">
    <property type="protein sequence ID" value="CAG9115009.1"/>
    <property type="molecule type" value="Genomic_DNA"/>
</dbReference>
<dbReference type="InterPro" id="IPR011009">
    <property type="entry name" value="Kinase-like_dom_sf"/>
</dbReference>
<evidence type="ECO:0000313" key="3">
    <source>
        <dbReference type="EMBL" id="CAD5221385.1"/>
    </source>
</evidence>
<dbReference type="PANTHER" id="PTHR23020:SF41">
    <property type="entry name" value="AMINOGLYCOSIDE PHOSPHOTRANSFERASE DOMAIN-CONTAINING PROTEIN"/>
    <property type="match status" value="1"/>
</dbReference>
<keyword evidence="4" id="KW-1185">Reference proteome</keyword>
<dbReference type="Proteomes" id="UP000783686">
    <property type="component" value="Unassembled WGS sequence"/>
</dbReference>
<dbReference type="InterPro" id="IPR012877">
    <property type="entry name" value="Dhs-27"/>
</dbReference>
<dbReference type="Pfam" id="PF07914">
    <property type="entry name" value="DUF1679"/>
    <property type="match status" value="1"/>
</dbReference>
<evidence type="ECO:0000313" key="4">
    <source>
        <dbReference type="Proteomes" id="UP000614601"/>
    </source>
</evidence>
<dbReference type="SUPFAM" id="SSF56112">
    <property type="entry name" value="Protein kinase-like (PK-like)"/>
    <property type="match status" value="1"/>
</dbReference>
<dbReference type="PANTHER" id="PTHR23020">
    <property type="entry name" value="UNCHARACTERIZED NUCLEAR HORMONE RECEPTOR-RELATED"/>
    <property type="match status" value="1"/>
</dbReference>
<dbReference type="Proteomes" id="UP000614601">
    <property type="component" value="Unassembled WGS sequence"/>
</dbReference>
<dbReference type="EMBL" id="CAJFDH010000004">
    <property type="protein sequence ID" value="CAD5221385.1"/>
    <property type="molecule type" value="Genomic_DNA"/>
</dbReference>
<accession>A0A811KZA7</accession>
<dbReference type="OrthoDB" id="5777157at2759"/>
<feature type="compositionally biased region" description="Low complexity" evidence="1">
    <location>
        <begin position="740"/>
        <end position="759"/>
    </location>
</feature>
<name>A0A811KZA7_9BILA</name>
<feature type="region of interest" description="Disordered" evidence="1">
    <location>
        <begin position="361"/>
        <end position="427"/>
    </location>
</feature>
<organism evidence="3 4">
    <name type="scientific">Bursaphelenchus okinawaensis</name>
    <dbReference type="NCBI Taxonomy" id="465554"/>
    <lineage>
        <taxon>Eukaryota</taxon>
        <taxon>Metazoa</taxon>
        <taxon>Ecdysozoa</taxon>
        <taxon>Nematoda</taxon>
        <taxon>Chromadorea</taxon>
        <taxon>Rhabditida</taxon>
        <taxon>Tylenchina</taxon>
        <taxon>Tylenchomorpha</taxon>
        <taxon>Aphelenchoidea</taxon>
        <taxon>Aphelenchoididae</taxon>
        <taxon>Bursaphelenchus</taxon>
    </lineage>
</organism>
<proteinExistence type="predicted"/>
<feature type="domain" description="CHK kinase-like" evidence="2">
    <location>
        <begin position="133"/>
        <end position="318"/>
    </location>
</feature>
<feature type="region of interest" description="Disordered" evidence="1">
    <location>
        <begin position="713"/>
        <end position="759"/>
    </location>
</feature>
<dbReference type="InterPro" id="IPR052961">
    <property type="entry name" value="Oxido-Kinase-like_Enzymes"/>
</dbReference>
<dbReference type="AlphaFoldDB" id="A0A811KZA7"/>
<feature type="compositionally biased region" description="Polar residues" evidence="1">
    <location>
        <begin position="364"/>
        <end position="402"/>
    </location>
</feature>
<evidence type="ECO:0000259" key="2">
    <source>
        <dbReference type="SMART" id="SM00587"/>
    </source>
</evidence>
<feature type="region of interest" description="Disordered" evidence="1">
    <location>
        <begin position="933"/>
        <end position="992"/>
    </location>
</feature>
<dbReference type="Gene3D" id="3.90.1200.10">
    <property type="match status" value="1"/>
</dbReference>
<protein>
    <recommendedName>
        <fullName evidence="2">CHK kinase-like domain-containing protein</fullName>
    </recommendedName>
</protein>
<reference evidence="3" key="1">
    <citation type="submission" date="2020-09" db="EMBL/GenBank/DDBJ databases">
        <authorList>
            <person name="Kikuchi T."/>
        </authorList>
    </citation>
    <scope>NUCLEOTIDE SEQUENCE</scope>
    <source>
        <strain evidence="3">SH1</strain>
    </source>
</reference>
<comment type="caution">
    <text evidence="3">The sequence shown here is derived from an EMBL/GenBank/DDBJ whole genome shotgun (WGS) entry which is preliminary data.</text>
</comment>
<evidence type="ECO:0000256" key="1">
    <source>
        <dbReference type="SAM" id="MobiDB-lite"/>
    </source>
</evidence>
<feature type="compositionally biased region" description="Low complexity" evidence="1">
    <location>
        <begin position="714"/>
        <end position="724"/>
    </location>
</feature>
<feature type="compositionally biased region" description="Low complexity" evidence="1">
    <location>
        <begin position="979"/>
        <end position="988"/>
    </location>
</feature>
<sequence>MENLVTDGVRWNEELSTSTYSIQFVIEKLYLGCPAFKDSIQKSTLADVSYRCISGGNGYFSHVYKVEFTFEDATTLSVAIKVPTTNLLENMEDFSEAHNCECKFFSLVQNHADIPVPQAFYIEESSEKHPGCIIMQDLSDNCKGISVRNYVTAELCFDLARVLARLQAGLAAIGSSKWKGVFKNDDFVRTFYEKCYQSYIPEKAIQCGLKADLIEKCQILANTDFSKFATKGIAEKYDIISMCHGDCHSNNMLFYKNPDNSVTNSVAVLIDWQTAYDGNPLCDLGRFMASAPEGNTRRSIEMDVLDTYYNTLCEEYRKRSLEVPFTRDVCQTLYDYAFLQQVPSCIVMPQLLFNLEDSKVPKKSSISNTRPSGNKPQRNSTAPQIANSDSSVDNETSEQTNYKALFKVSSGTDTQRGSKKRRITRLNQSTEEVINDFDTSQEQSDPHFLLKKMFETPQLHPNKHVKTTRPLRKITIQTTTPFTITTSEISMRRTTVTVPEERSRVILLHGKIPLKINCQMLEGLMEQQLVDSEMLTVENGILDSEVGVVKNDRVGSEVRIVKNDMLDSDVETALKLIDDMKMKILPQEELKIAPAEIMTVASRFSKSTTTPEMTKLVKSTSFSVPRATKRSITEEEAMANKIMSSTPRVTTVKGLKLSTVPTVARKSTTDSTVKTKSTTAPSTTKKSSTDPMVKIKSTTDPIVKTKSTILPQATQTTTRSTTTFTDKKKSTPKHQTKWKSSTGLSTTTQSTKDSITTIKPTISPTSSLLHLFTKTPKIVLPVNLIEQERSLLSHLLQNSIKFLNTQRQDIPLPDNILTQREKRLKVTEDQDLIQKDMLMKLLSRFQIPKGLQVQSPEEIMMNQEVNMKNQEEIMKDSHIAHEVTQTAQELSIETMKNSQDQKGSLQQQMNPNHFQTQQGQLELQKDHLESQKGHLGLQKGHLEPQNGLLEPQKGHLGLQKGHLEPQNGLLEPQKDHQEQQQAKTQQLQANIHQKDQEQIANILQKDQEQTLKLKQMKTLMKQLRSQCPSRTLMN</sequence>